<feature type="domain" description="BTB" evidence="7">
    <location>
        <begin position="31"/>
        <end position="96"/>
    </location>
</feature>
<evidence type="ECO:0000256" key="1">
    <source>
        <dbReference type="ARBA" id="ARBA00022723"/>
    </source>
</evidence>
<evidence type="ECO:0000256" key="4">
    <source>
        <dbReference type="ARBA" id="ARBA00023242"/>
    </source>
</evidence>
<dbReference type="Proteomes" id="UP000694843">
    <property type="component" value="Unplaced"/>
</dbReference>
<dbReference type="GO" id="GO:0007464">
    <property type="term" value="P:R3/R4 cell fate commitment"/>
    <property type="evidence" value="ECO:0007669"/>
    <property type="project" value="UniProtKB-ARBA"/>
</dbReference>
<dbReference type="GO" id="GO:0045467">
    <property type="term" value="P:R7 cell development"/>
    <property type="evidence" value="ECO:0007669"/>
    <property type="project" value="UniProtKB-ARBA"/>
</dbReference>
<dbReference type="GO" id="GO:0005634">
    <property type="term" value="C:nucleus"/>
    <property type="evidence" value="ECO:0007669"/>
    <property type="project" value="TreeGrafter"/>
</dbReference>
<dbReference type="Pfam" id="PF00651">
    <property type="entry name" value="BTB"/>
    <property type="match status" value="1"/>
</dbReference>
<feature type="domain" description="C2H2-type" evidence="8">
    <location>
        <begin position="401"/>
        <end position="428"/>
    </location>
</feature>
<keyword evidence="1" id="KW-0479">Metal-binding</keyword>
<accession>A0A8B7PAH5</accession>
<feature type="region of interest" description="Disordered" evidence="6">
    <location>
        <begin position="119"/>
        <end position="253"/>
    </location>
</feature>
<dbReference type="GO" id="GO:0008270">
    <property type="term" value="F:zinc ion binding"/>
    <property type="evidence" value="ECO:0007669"/>
    <property type="project" value="UniProtKB-KW"/>
</dbReference>
<dbReference type="GO" id="GO:0045476">
    <property type="term" value="P:nurse cell apoptotic process"/>
    <property type="evidence" value="ECO:0007669"/>
    <property type="project" value="UniProtKB-ARBA"/>
</dbReference>
<dbReference type="Gene3D" id="3.30.160.60">
    <property type="entry name" value="Classic Zinc Finger"/>
    <property type="match status" value="2"/>
</dbReference>
<evidence type="ECO:0000259" key="8">
    <source>
        <dbReference type="PROSITE" id="PS50157"/>
    </source>
</evidence>
<feature type="compositionally biased region" description="Basic and acidic residues" evidence="6">
    <location>
        <begin position="194"/>
        <end position="239"/>
    </location>
</feature>
<feature type="region of interest" description="Disordered" evidence="6">
    <location>
        <begin position="299"/>
        <end position="332"/>
    </location>
</feature>
<reference evidence="10" key="1">
    <citation type="submission" date="2025-08" db="UniProtKB">
        <authorList>
            <consortium name="RefSeq"/>
        </authorList>
    </citation>
    <scope>IDENTIFICATION</scope>
    <source>
        <tissue evidence="10">Whole organism</tissue>
    </source>
</reference>
<dbReference type="SUPFAM" id="SSF54695">
    <property type="entry name" value="POZ domain"/>
    <property type="match status" value="1"/>
</dbReference>
<evidence type="ECO:0000259" key="7">
    <source>
        <dbReference type="PROSITE" id="PS50097"/>
    </source>
</evidence>
<keyword evidence="3" id="KW-0862">Zinc</keyword>
<dbReference type="SUPFAM" id="SSF57667">
    <property type="entry name" value="beta-beta-alpha zinc fingers"/>
    <property type="match status" value="1"/>
</dbReference>
<dbReference type="AlphaFoldDB" id="A0A8B7PAH5"/>
<dbReference type="InterPro" id="IPR013087">
    <property type="entry name" value="Znf_C2H2_type"/>
</dbReference>
<keyword evidence="4" id="KW-0539">Nucleus</keyword>
<dbReference type="Gene3D" id="3.30.710.10">
    <property type="entry name" value="Potassium Channel Kv1.1, Chain A"/>
    <property type="match status" value="1"/>
</dbReference>
<dbReference type="InterPro" id="IPR011333">
    <property type="entry name" value="SKP1/BTB/POZ_sf"/>
</dbReference>
<dbReference type="GO" id="GO:0008406">
    <property type="term" value="P:gonad development"/>
    <property type="evidence" value="ECO:0007669"/>
    <property type="project" value="UniProtKB-ARBA"/>
</dbReference>
<dbReference type="InterPro" id="IPR051095">
    <property type="entry name" value="Dros_DevTransReg"/>
</dbReference>
<dbReference type="InterPro" id="IPR036236">
    <property type="entry name" value="Znf_C2H2_sf"/>
</dbReference>
<dbReference type="RefSeq" id="XP_018023159.1">
    <property type="nucleotide sequence ID" value="XM_018167670.2"/>
</dbReference>
<dbReference type="PANTHER" id="PTHR23110:SF98">
    <property type="entry name" value="PRE-LOLA-G, ISOFORM C-RELATED"/>
    <property type="match status" value="1"/>
</dbReference>
<evidence type="ECO:0000256" key="3">
    <source>
        <dbReference type="ARBA" id="ARBA00022833"/>
    </source>
</evidence>
<dbReference type="Pfam" id="PF00096">
    <property type="entry name" value="zf-C2H2"/>
    <property type="match status" value="1"/>
</dbReference>
<evidence type="ECO:0000256" key="5">
    <source>
        <dbReference type="PROSITE-ProRule" id="PRU00042"/>
    </source>
</evidence>
<dbReference type="SMART" id="SM00355">
    <property type="entry name" value="ZnF_C2H2"/>
    <property type="match status" value="2"/>
</dbReference>
<keyword evidence="9" id="KW-1185">Reference proteome</keyword>
<proteinExistence type="predicted"/>
<dbReference type="GO" id="GO:0007526">
    <property type="term" value="P:larval somatic muscle development"/>
    <property type="evidence" value="ECO:0007669"/>
    <property type="project" value="UniProtKB-ARBA"/>
</dbReference>
<dbReference type="InterPro" id="IPR000210">
    <property type="entry name" value="BTB/POZ_dom"/>
</dbReference>
<dbReference type="PROSITE" id="PS50097">
    <property type="entry name" value="BTB"/>
    <property type="match status" value="1"/>
</dbReference>
<evidence type="ECO:0000313" key="10">
    <source>
        <dbReference type="RefSeq" id="XP_018023159.1"/>
    </source>
</evidence>
<keyword evidence="2 5" id="KW-0863">Zinc-finger</keyword>
<dbReference type="GO" id="GO:0006357">
    <property type="term" value="P:regulation of transcription by RNA polymerase II"/>
    <property type="evidence" value="ECO:0007669"/>
    <property type="project" value="TreeGrafter"/>
</dbReference>
<dbReference type="PANTHER" id="PTHR23110">
    <property type="entry name" value="BTB DOMAIN TRANSCRIPTION FACTOR"/>
    <property type="match status" value="1"/>
</dbReference>
<dbReference type="FunFam" id="3.30.160.60:FF:000446">
    <property type="entry name" value="Zinc finger protein"/>
    <property type="match status" value="1"/>
</dbReference>
<dbReference type="GO" id="GO:0035167">
    <property type="term" value="P:larval lymph gland hemopoiesis"/>
    <property type="evidence" value="ECO:0007669"/>
    <property type="project" value="UniProtKB-ARBA"/>
</dbReference>
<evidence type="ECO:0000256" key="6">
    <source>
        <dbReference type="SAM" id="MobiDB-lite"/>
    </source>
</evidence>
<feature type="compositionally biased region" description="Basic and acidic residues" evidence="6">
    <location>
        <begin position="160"/>
        <end position="171"/>
    </location>
</feature>
<dbReference type="GeneID" id="108679110"/>
<dbReference type="OrthoDB" id="6413564at2759"/>
<dbReference type="GO" id="GO:0016199">
    <property type="term" value="P:axon midline choice point recognition"/>
    <property type="evidence" value="ECO:0007669"/>
    <property type="project" value="UniProtKB-ARBA"/>
</dbReference>
<organism evidence="9 10">
    <name type="scientific">Hyalella azteca</name>
    <name type="common">Amphipod</name>
    <dbReference type="NCBI Taxonomy" id="294128"/>
    <lineage>
        <taxon>Eukaryota</taxon>
        <taxon>Metazoa</taxon>
        <taxon>Ecdysozoa</taxon>
        <taxon>Arthropoda</taxon>
        <taxon>Crustacea</taxon>
        <taxon>Multicrustacea</taxon>
        <taxon>Malacostraca</taxon>
        <taxon>Eumalacostraca</taxon>
        <taxon>Peracarida</taxon>
        <taxon>Amphipoda</taxon>
        <taxon>Senticaudata</taxon>
        <taxon>Talitrida</taxon>
        <taxon>Talitroidea</taxon>
        <taxon>Hyalellidae</taxon>
        <taxon>Hyalella</taxon>
    </lineage>
</organism>
<evidence type="ECO:0000256" key="2">
    <source>
        <dbReference type="ARBA" id="ARBA00022771"/>
    </source>
</evidence>
<dbReference type="PROSITE" id="PS00028">
    <property type="entry name" value="ZINC_FINGER_C2H2_1"/>
    <property type="match status" value="1"/>
</dbReference>
<evidence type="ECO:0000313" key="9">
    <source>
        <dbReference type="Proteomes" id="UP000694843"/>
    </source>
</evidence>
<dbReference type="PROSITE" id="PS50157">
    <property type="entry name" value="ZINC_FINGER_C2H2_2"/>
    <property type="match status" value="1"/>
</dbReference>
<feature type="compositionally biased region" description="Low complexity" evidence="6">
    <location>
        <begin position="173"/>
        <end position="193"/>
    </location>
</feature>
<protein>
    <submittedName>
        <fullName evidence="10">Longitudinals lacking protein, isoforms F/I/K/T isoform X31</fullName>
    </submittedName>
</protein>
<dbReference type="SMART" id="SM00225">
    <property type="entry name" value="BTB"/>
    <property type="match status" value="1"/>
</dbReference>
<name>A0A8B7PAH5_HYAAZ</name>
<dbReference type="CDD" id="cd18315">
    <property type="entry name" value="BTB_POZ_BAB-like"/>
    <property type="match status" value="1"/>
</dbReference>
<sequence length="461" mass="51349">MDGGLLSLKWNNHRSTFFYVLSNVRKKECYTDVTLACDGKFYPVHKLVLSTCSEYFEQMFEQTQCKHPVIVLKDIRSEELESLLSYMYVGEVNVVQEKLSGLIKAAECLRIKGLAVPDEEPATTKSSGGSREKRTSDNSLSSEAKRRRQDDGSSSQRQTSSREETSRRRADQSSSNKFNRNNASSSSSSVNSSRENRDSVSDHRTTSRDASEPNELHHAQQDNDIELKAEELPDAHEDLPSEVPPEDPGDAVKQEPLDLDAVYLSDSNSASDTKDMLVEDSFGEADGQQHFMDELLGQNSASDQHGMGDYGEGGEGSSSSSAATNQQQQHMVDEAGGLSAEPWGSSLGVFHALNSLDLSPQVLLEELPTTPLTANSCSSPSNYIPFDELPHIKPKNPRMNYTCPVCTKEIFNKADFRRHYMVHTGERPFPCPHCPYRARQLYNLKSHVSNKHPDELSNFIT</sequence>
<gene>
    <name evidence="10" type="primary">LOC108679110</name>
</gene>
<dbReference type="GO" id="GO:0048813">
    <property type="term" value="P:dendrite morphogenesis"/>
    <property type="evidence" value="ECO:0007669"/>
    <property type="project" value="UniProtKB-ARBA"/>
</dbReference>